<gene>
    <name evidence="2" type="ORF">C1I93_28925</name>
</gene>
<dbReference type="AlphaFoldDB" id="A0A2W2BGE3"/>
<dbReference type="Proteomes" id="UP000248627">
    <property type="component" value="Unassembled WGS sequence"/>
</dbReference>
<dbReference type="EMBL" id="POTX01000361">
    <property type="protein sequence ID" value="PZF85062.1"/>
    <property type="molecule type" value="Genomic_DNA"/>
</dbReference>
<evidence type="ECO:0000256" key="1">
    <source>
        <dbReference type="SAM" id="MobiDB-lite"/>
    </source>
</evidence>
<comment type="caution">
    <text evidence="2">The sequence shown here is derived from an EMBL/GenBank/DDBJ whole genome shotgun (WGS) entry which is preliminary data.</text>
</comment>
<keyword evidence="3" id="KW-1185">Reference proteome</keyword>
<reference evidence="2 3" key="1">
    <citation type="submission" date="2018-01" db="EMBL/GenBank/DDBJ databases">
        <title>Draft genome sequence of Jishengella endophytica.</title>
        <authorList>
            <person name="Sahin N."/>
            <person name="Ay H."/>
            <person name="Saygin H."/>
        </authorList>
    </citation>
    <scope>NUCLEOTIDE SEQUENCE [LARGE SCALE GENOMIC DNA]</scope>
    <source>
        <strain evidence="2 3">DSM 45430</strain>
    </source>
</reference>
<feature type="non-terminal residue" evidence="2">
    <location>
        <position position="1"/>
    </location>
</feature>
<feature type="compositionally biased region" description="Basic and acidic residues" evidence="1">
    <location>
        <begin position="36"/>
        <end position="45"/>
    </location>
</feature>
<feature type="compositionally biased region" description="Pro residues" evidence="1">
    <location>
        <begin position="137"/>
        <end position="152"/>
    </location>
</feature>
<evidence type="ECO:0000313" key="3">
    <source>
        <dbReference type="Proteomes" id="UP000248627"/>
    </source>
</evidence>
<evidence type="ECO:0000313" key="2">
    <source>
        <dbReference type="EMBL" id="PZF85062.1"/>
    </source>
</evidence>
<proteinExistence type="predicted"/>
<accession>A0A2W2BGE3</accession>
<feature type="compositionally biased region" description="Low complexity" evidence="1">
    <location>
        <begin position="1"/>
        <end position="29"/>
    </location>
</feature>
<organism evidence="2 3">
    <name type="scientific">Micromonospora endophytica</name>
    <dbReference type="NCBI Taxonomy" id="515350"/>
    <lineage>
        <taxon>Bacteria</taxon>
        <taxon>Bacillati</taxon>
        <taxon>Actinomycetota</taxon>
        <taxon>Actinomycetes</taxon>
        <taxon>Micromonosporales</taxon>
        <taxon>Micromonosporaceae</taxon>
        <taxon>Micromonospora</taxon>
    </lineage>
</organism>
<protein>
    <submittedName>
        <fullName evidence="2">Uncharacterized protein</fullName>
    </submittedName>
</protein>
<name>A0A2W2BGE3_9ACTN</name>
<feature type="region of interest" description="Disordered" evidence="1">
    <location>
        <begin position="1"/>
        <end position="175"/>
    </location>
</feature>
<sequence>PPASSAPDAENSASSAPDAESSASSAPDADIADLPKATEPEHDTADPAEVEQAPEPAGKAATDATQTSAEPSAAAIDAPPRPPGSDPAAADPPQTPAPPDPGTADPPQTASGPDQASADPPQTSTPPDLGTTDAPQAPAPPKPAATDPPPAGPDAGAPPRERGVVPTTPLPRPALATEDRRAAGYGPMWLSAGQQVNAEQFEAFVVIPVDTRSVAEGIPTAELFLLAFLDPRSVPEGDRLLRVRVEPGGAIPMEVLQARLPARLQHLRGLREAYLLPAARLDRARAVDTFDMDRAGQLTPAGEGPEASLRIRCASPARSIAGLPNDVRRWPTLSTRRAYALLPANRARLPRHWLRLHRSLPPVRPGRLLLELRVPRNRAIDVTSTADLLTPLTRVRSRAHALRAAEVELILSSRSYRRVRVHRAYRAEAGTWQRVPKLEKGPLSTVVPHLSR</sequence>